<keyword evidence="1" id="KW-0175">Coiled coil</keyword>
<dbReference type="PANTHER" id="PTHR37540:SF5">
    <property type="entry name" value="TRANSCRIPTION FACTOR DOMAIN-CONTAINING PROTEIN"/>
    <property type="match status" value="1"/>
</dbReference>
<evidence type="ECO:0000256" key="1">
    <source>
        <dbReference type="SAM" id="Coils"/>
    </source>
</evidence>
<dbReference type="AlphaFoldDB" id="A0A0N1H6Y7"/>
<proteinExistence type="predicted"/>
<evidence type="ECO:0000313" key="3">
    <source>
        <dbReference type="EMBL" id="KPI37262.1"/>
    </source>
</evidence>
<dbReference type="Proteomes" id="UP000038010">
    <property type="component" value="Unassembled WGS sequence"/>
</dbReference>
<organism evidence="3 4">
    <name type="scientific">Cyphellophora attinorum</name>
    <dbReference type="NCBI Taxonomy" id="1664694"/>
    <lineage>
        <taxon>Eukaryota</taxon>
        <taxon>Fungi</taxon>
        <taxon>Dikarya</taxon>
        <taxon>Ascomycota</taxon>
        <taxon>Pezizomycotina</taxon>
        <taxon>Eurotiomycetes</taxon>
        <taxon>Chaetothyriomycetidae</taxon>
        <taxon>Chaetothyriales</taxon>
        <taxon>Cyphellophoraceae</taxon>
        <taxon>Cyphellophora</taxon>
    </lineage>
</organism>
<dbReference type="PANTHER" id="PTHR37540">
    <property type="entry name" value="TRANSCRIPTION FACTOR (ACR-2), PUTATIVE-RELATED-RELATED"/>
    <property type="match status" value="1"/>
</dbReference>
<reference evidence="3 4" key="1">
    <citation type="submission" date="2015-06" db="EMBL/GenBank/DDBJ databases">
        <title>Draft genome of the ant-associated black yeast Phialophora attae CBS 131958.</title>
        <authorList>
            <person name="Moreno L.F."/>
            <person name="Stielow B.J."/>
            <person name="de Hoog S."/>
            <person name="Vicente V.A."/>
            <person name="Weiss V.A."/>
            <person name="de Vries M."/>
            <person name="Cruz L.M."/>
            <person name="Souza E.M."/>
        </authorList>
    </citation>
    <scope>NUCLEOTIDE SEQUENCE [LARGE SCALE GENOMIC DNA]</scope>
    <source>
        <strain evidence="3 4">CBS 131958</strain>
    </source>
</reference>
<evidence type="ECO:0000313" key="4">
    <source>
        <dbReference type="Proteomes" id="UP000038010"/>
    </source>
</evidence>
<keyword evidence="4" id="KW-1185">Reference proteome</keyword>
<dbReference type="VEuPathDB" id="FungiDB:AB675_1578"/>
<evidence type="ECO:0008006" key="5">
    <source>
        <dbReference type="Google" id="ProtNLM"/>
    </source>
</evidence>
<gene>
    <name evidence="3" type="ORF">AB675_1578</name>
</gene>
<protein>
    <recommendedName>
        <fullName evidence="5">Transcription factor domain-containing protein</fullName>
    </recommendedName>
</protein>
<comment type="caution">
    <text evidence="3">The sequence shown here is derived from an EMBL/GenBank/DDBJ whole genome shotgun (WGS) entry which is preliminary data.</text>
</comment>
<name>A0A0N1H6Y7_9EURO</name>
<dbReference type="EMBL" id="LFJN01000025">
    <property type="protein sequence ID" value="KPI37262.1"/>
    <property type="molecule type" value="Genomic_DNA"/>
</dbReference>
<accession>A0A0N1H6Y7</accession>
<dbReference type="RefSeq" id="XP_017997225.1">
    <property type="nucleotide sequence ID" value="XM_018141478.1"/>
</dbReference>
<feature type="region of interest" description="Disordered" evidence="2">
    <location>
        <begin position="56"/>
        <end position="116"/>
    </location>
</feature>
<feature type="coiled-coil region" evidence="1">
    <location>
        <begin position="127"/>
        <end position="154"/>
    </location>
</feature>
<evidence type="ECO:0000256" key="2">
    <source>
        <dbReference type="SAM" id="MobiDB-lite"/>
    </source>
</evidence>
<sequence length="608" mass="68161">MGTPLLFVNKDTTNFYSNTRQDAARVASHVVTKYRPWKKQKAGLDLSTSTRAILSSNKRRKVDEHTQELYVPSPQNEAPQLGQYDSAADTPSTGLSSIFSPEESPLPPPSSSSSSTSIVAASTTVIADDLQDYYDNLESELNVLSTSKEDAIEAVTTWRLLGNPSPLLGYCSLDPFSTYGTEMDSEMRYNVHFYFQVIRPFATHLIDGWWWCDSAPQIQCSRALSYAVAAYASLFVSGCVGGGPGVVLPPPTEPGQRARWRNPPWLRLQTICVSELNSQLQSSDDVDDSSFAAMLFLFRISVLLADGDTARIHARGLRKLGSYLSTMNLNLNAELAVAKVNIISAFLHHRSTVVVRHRPDHTKRQLSHVVDLDQNNWTLSKPWHSMRGALAARVLAWRDEEPAASLQDRTEAEVVRMDPDFRSLAIGDQLELQLCYQIGLFLVHILHCVSFNTAAPRIRSNALLLKVKISNMDLSTLVKICPRLIFNLLLQGAIATHSYIERLWFVGSLSHHFPRVQWMDEVKSQIAYFVDPMTLVNELVEEVWVEVQRLRGRDDTMARAVLLWREDTSWTKGEKGTFRGTAPDVHARVRRIVESVDGTGIDVKAEFE</sequence>
<dbReference type="OrthoDB" id="4156747at2759"/>
<dbReference type="GeneID" id="28733358"/>